<keyword evidence="1" id="KW-0812">Transmembrane</keyword>
<name>A0A0F9TTX7_9ZZZZ</name>
<keyword evidence="1" id="KW-1133">Transmembrane helix</keyword>
<organism evidence="2">
    <name type="scientific">marine sediment metagenome</name>
    <dbReference type="NCBI Taxonomy" id="412755"/>
    <lineage>
        <taxon>unclassified sequences</taxon>
        <taxon>metagenomes</taxon>
        <taxon>ecological metagenomes</taxon>
    </lineage>
</organism>
<proteinExistence type="predicted"/>
<gene>
    <name evidence="2" type="ORF">LCGC14_0287710</name>
</gene>
<dbReference type="AlphaFoldDB" id="A0A0F9TTX7"/>
<protein>
    <submittedName>
        <fullName evidence="2">Uncharacterized protein</fullName>
    </submittedName>
</protein>
<keyword evidence="1" id="KW-0472">Membrane</keyword>
<evidence type="ECO:0000256" key="1">
    <source>
        <dbReference type="SAM" id="Phobius"/>
    </source>
</evidence>
<comment type="caution">
    <text evidence="2">The sequence shown here is derived from an EMBL/GenBank/DDBJ whole genome shotgun (WGS) entry which is preliminary data.</text>
</comment>
<reference evidence="2" key="1">
    <citation type="journal article" date="2015" name="Nature">
        <title>Complex archaea that bridge the gap between prokaryotes and eukaryotes.</title>
        <authorList>
            <person name="Spang A."/>
            <person name="Saw J.H."/>
            <person name="Jorgensen S.L."/>
            <person name="Zaremba-Niedzwiedzka K."/>
            <person name="Martijn J."/>
            <person name="Lind A.E."/>
            <person name="van Eijk R."/>
            <person name="Schleper C."/>
            <person name="Guy L."/>
            <person name="Ettema T.J."/>
        </authorList>
    </citation>
    <scope>NUCLEOTIDE SEQUENCE</scope>
</reference>
<dbReference type="EMBL" id="LAZR01000170">
    <property type="protein sequence ID" value="KKN84505.1"/>
    <property type="molecule type" value="Genomic_DNA"/>
</dbReference>
<feature type="transmembrane region" description="Helical" evidence="1">
    <location>
        <begin position="16"/>
        <end position="36"/>
    </location>
</feature>
<sequence length="40" mass="4517">MPEFLRAPQPVGEYDLMAIGPVLLAVLVIIGIRKLWSHWS</sequence>
<evidence type="ECO:0000313" key="2">
    <source>
        <dbReference type="EMBL" id="KKN84505.1"/>
    </source>
</evidence>
<accession>A0A0F9TTX7</accession>